<evidence type="ECO:0000313" key="1">
    <source>
        <dbReference type="EMBL" id="PWI64581.1"/>
    </source>
</evidence>
<dbReference type="InterPro" id="IPR009003">
    <property type="entry name" value="Peptidase_S1_PA"/>
</dbReference>
<dbReference type="SUPFAM" id="SSF50494">
    <property type="entry name" value="Trypsin-like serine proteases"/>
    <property type="match status" value="1"/>
</dbReference>
<dbReference type="AlphaFoldDB" id="A0A2U3DQQ8"/>
<evidence type="ECO:0000313" key="2">
    <source>
        <dbReference type="Proteomes" id="UP000245956"/>
    </source>
</evidence>
<comment type="caution">
    <text evidence="1">The sequence shown here is derived from an EMBL/GenBank/DDBJ whole genome shotgun (WGS) entry which is preliminary data.</text>
</comment>
<gene>
    <name evidence="1" type="ORF">PCL_09511</name>
</gene>
<sequence length="753" mass="83673">MADPEFFMLKPSAWMDASTADTLLGSFVQNYADPLSGAHIPAIGESHLQYSVGEITGSFTDFITDPYAERTKDPSVILNSLGFKSTGETDEAFGLQGKLIWYRRLKDVDYFFDKVRNDSAVRSRVSKWISPWHNAFLVVGIMICEDVDIIWTTDTTVSQSNAEVPIRQITRATGELLSATDAHAESTTEITGHLRRARSGQSKIFAIQLRPVTKGYNIKQLSVIDRHRVLGSEREEDDSIPDDELFLDTFNTVDANARTYYYGLKAILRLLSSTLTTADASRQPPRDPTDSGFVSKKRLFTIERNHPIVPIWESHIFRYFKDTYSSEHVRSVNCLRIGVGSTPMHNPVTILVLVEPNKVSAVEAESTAKRTQDLCKSHSLSDVEVEIAELMEPRNAGDRMRGHDDTHVLNGPFARNLYIGASIGPPWSSGWGSSGSFGGHIIGKGKSPPHKEMLLALTCDHVCFTDHRPCHEKALVQRVYKMNDSTHRYEMLTPSASDADDTEEFLRQRVDAASINITDARKRGDQDFIRQQEEARVDADRSLQGFLSAKRKVGDIFGTGGARVSANAVMPMDWGVVLEDLELEHQDLNKLPPIQFSGGNTIISAIERAMGCFLSPQLGNPTPATKLPPGTLPRQISRLRTISPNPDEVFFKVGRTTGWTAGRYNPCRSMVLNNEYSDYGWCLFWCFLGIPSDVPFGAPGDSGSLVFDREGQATGLYFAGRNSIPDVSCVISLDTVFRDIETQLDVTDIRLAS</sequence>
<reference evidence="1 2" key="1">
    <citation type="journal article" date="2016" name="Front. Microbiol.">
        <title>Genome and transcriptome sequences reveal the specific parasitism of the nematophagous Purpureocillium lilacinum 36-1.</title>
        <authorList>
            <person name="Xie J."/>
            <person name="Li S."/>
            <person name="Mo C."/>
            <person name="Xiao X."/>
            <person name="Peng D."/>
            <person name="Wang G."/>
            <person name="Xiao Y."/>
        </authorList>
    </citation>
    <scope>NUCLEOTIDE SEQUENCE [LARGE SCALE GENOMIC DNA]</scope>
    <source>
        <strain evidence="1 2">36-1</strain>
    </source>
</reference>
<dbReference type="Proteomes" id="UP000245956">
    <property type="component" value="Unassembled WGS sequence"/>
</dbReference>
<proteinExistence type="predicted"/>
<organism evidence="1 2">
    <name type="scientific">Purpureocillium lilacinum</name>
    <name type="common">Paecilomyces lilacinus</name>
    <dbReference type="NCBI Taxonomy" id="33203"/>
    <lineage>
        <taxon>Eukaryota</taxon>
        <taxon>Fungi</taxon>
        <taxon>Dikarya</taxon>
        <taxon>Ascomycota</taxon>
        <taxon>Pezizomycotina</taxon>
        <taxon>Sordariomycetes</taxon>
        <taxon>Hypocreomycetidae</taxon>
        <taxon>Hypocreales</taxon>
        <taxon>Ophiocordycipitaceae</taxon>
        <taxon>Purpureocillium</taxon>
    </lineage>
</organism>
<dbReference type="EMBL" id="LCWV01000053">
    <property type="protein sequence ID" value="PWI64581.1"/>
    <property type="molecule type" value="Genomic_DNA"/>
</dbReference>
<name>A0A2U3DQQ8_PURLI</name>
<protein>
    <submittedName>
        <fullName evidence="1">Uncharacterized protein</fullName>
    </submittedName>
</protein>
<accession>A0A2U3DQQ8</accession>